<dbReference type="EMBL" id="AGUF01000047">
    <property type="protein sequence ID" value="EHK65830.1"/>
    <property type="molecule type" value="Genomic_DNA"/>
</dbReference>
<evidence type="ECO:0000259" key="1">
    <source>
        <dbReference type="Pfam" id="PF01590"/>
    </source>
</evidence>
<dbReference type="RefSeq" id="WP_008162897.1">
    <property type="nucleotide sequence ID" value="NZ_AGUF01000047.1"/>
</dbReference>
<comment type="caution">
    <text evidence="2">The sequence shown here is derived from an EMBL/GenBank/DDBJ whole genome shotgun (WGS) entry which is preliminary data.</text>
</comment>
<evidence type="ECO:0000313" key="3">
    <source>
        <dbReference type="Proteomes" id="UP000003113"/>
    </source>
</evidence>
<dbReference type="Pfam" id="PF01590">
    <property type="entry name" value="GAF"/>
    <property type="match status" value="1"/>
</dbReference>
<dbReference type="Gene3D" id="3.30.450.40">
    <property type="match status" value="1"/>
</dbReference>
<dbReference type="InterPro" id="IPR003018">
    <property type="entry name" value="GAF"/>
</dbReference>
<dbReference type="eggNOG" id="COG2203">
    <property type="taxonomic scope" value="Bacteria"/>
</dbReference>
<feature type="domain" description="GAF" evidence="1">
    <location>
        <begin position="12"/>
        <end position="157"/>
    </location>
</feature>
<organism evidence="2 3">
    <name type="scientific">Achromobacter arsenitoxydans SY8</name>
    <dbReference type="NCBI Taxonomy" id="477184"/>
    <lineage>
        <taxon>Bacteria</taxon>
        <taxon>Pseudomonadati</taxon>
        <taxon>Pseudomonadota</taxon>
        <taxon>Betaproteobacteria</taxon>
        <taxon>Burkholderiales</taxon>
        <taxon>Alcaligenaceae</taxon>
        <taxon>Achromobacter</taxon>
    </lineage>
</organism>
<sequence>MTDANSASRRADTALAGVAAIARAYAGADAGAAFQAIDDYARLSLAHALCTVNRFDAQSMRVVRLYSSNPQAYPPGGSKDKSGTAWGRHVLLEQQVFVGEGEDAIREFFNDHDAIRDLGLQSVINVPVVYGGACLGTVNFLMPRPALSDADVHAARLAGLLALPAFQALRLEP</sequence>
<accession>H0F7B3</accession>
<dbReference type="AlphaFoldDB" id="H0F7B3"/>
<dbReference type="STRING" id="477184.KYC_13297"/>
<dbReference type="SUPFAM" id="SSF55781">
    <property type="entry name" value="GAF domain-like"/>
    <property type="match status" value="1"/>
</dbReference>
<proteinExistence type="predicted"/>
<evidence type="ECO:0000313" key="2">
    <source>
        <dbReference type="EMBL" id="EHK65830.1"/>
    </source>
</evidence>
<protein>
    <recommendedName>
        <fullName evidence="1">GAF domain-containing protein</fullName>
    </recommendedName>
</protein>
<dbReference type="PATRIC" id="fig|477184.5.peg.2632"/>
<name>H0F7B3_9BURK</name>
<dbReference type="InterPro" id="IPR029016">
    <property type="entry name" value="GAF-like_dom_sf"/>
</dbReference>
<dbReference type="OrthoDB" id="9022072at2"/>
<keyword evidence="3" id="KW-1185">Reference proteome</keyword>
<reference evidence="2 3" key="1">
    <citation type="journal article" date="2012" name="J. Bacteriol.">
        <title>Genome sequence of the highly efficient arsenite-oxidizing bacterium Achromobacter arsenitoxydans SY8.</title>
        <authorList>
            <person name="Li X."/>
            <person name="Hu Y."/>
            <person name="Gong J."/>
            <person name="Lin Y."/>
            <person name="Johnstone L."/>
            <person name="Rensing C."/>
            <person name="Wang G."/>
        </authorList>
    </citation>
    <scope>NUCLEOTIDE SEQUENCE [LARGE SCALE GENOMIC DNA]</scope>
    <source>
        <strain evidence="2 3">SY8</strain>
    </source>
</reference>
<dbReference type="Proteomes" id="UP000003113">
    <property type="component" value="Unassembled WGS sequence"/>
</dbReference>
<gene>
    <name evidence="2" type="ORF">KYC_13297</name>
</gene>